<dbReference type="Gene3D" id="3.40.50.300">
    <property type="entry name" value="P-loop containing nucleotide triphosphate hydrolases"/>
    <property type="match status" value="2"/>
</dbReference>
<dbReference type="GO" id="GO:0009378">
    <property type="term" value="F:four-way junction helicase activity"/>
    <property type="evidence" value="ECO:0007669"/>
    <property type="project" value="TreeGrafter"/>
</dbReference>
<evidence type="ECO:0000259" key="14">
    <source>
        <dbReference type="PROSITE" id="PS50967"/>
    </source>
</evidence>
<dbReference type="EC" id="5.6.2.4" evidence="11"/>
<dbReference type="GO" id="GO:0016787">
    <property type="term" value="F:hydrolase activity"/>
    <property type="evidence" value="ECO:0007669"/>
    <property type="project" value="UniProtKB-KW"/>
</dbReference>
<dbReference type="GO" id="GO:0006281">
    <property type="term" value="P:DNA repair"/>
    <property type="evidence" value="ECO:0007669"/>
    <property type="project" value="TreeGrafter"/>
</dbReference>
<evidence type="ECO:0000256" key="2">
    <source>
        <dbReference type="ARBA" id="ARBA00005446"/>
    </source>
</evidence>
<evidence type="ECO:0000256" key="11">
    <source>
        <dbReference type="ARBA" id="ARBA00034808"/>
    </source>
</evidence>
<comment type="cofactor">
    <cofactor evidence="1">
        <name>Mg(2+)</name>
        <dbReference type="ChEBI" id="CHEBI:18420"/>
    </cofactor>
</comment>
<dbReference type="PROSITE" id="PS51194">
    <property type="entry name" value="HELICASE_CTER"/>
    <property type="match status" value="1"/>
</dbReference>
<comment type="caution">
    <text evidence="17">The sequence shown here is derived from an EMBL/GenBank/DDBJ whole genome shotgun (WGS) entry which is preliminary data.</text>
</comment>
<dbReference type="InterPro" id="IPR032284">
    <property type="entry name" value="RecQ_Zn-bd"/>
</dbReference>
<dbReference type="InterPro" id="IPR004589">
    <property type="entry name" value="DNA_helicase_ATP-dep_RecQ"/>
</dbReference>
<dbReference type="PROSITE" id="PS50967">
    <property type="entry name" value="HRDC"/>
    <property type="match status" value="1"/>
</dbReference>
<dbReference type="GO" id="GO:0006310">
    <property type="term" value="P:DNA recombination"/>
    <property type="evidence" value="ECO:0007669"/>
    <property type="project" value="InterPro"/>
</dbReference>
<dbReference type="Gene3D" id="1.10.10.10">
    <property type="entry name" value="Winged helix-like DNA-binding domain superfamily/Winged helix DNA-binding domain"/>
    <property type="match status" value="1"/>
</dbReference>
<keyword evidence="4" id="KW-0547">Nucleotide-binding</keyword>
<dbReference type="SUPFAM" id="SSF52540">
    <property type="entry name" value="P-loop containing nucleoside triphosphate hydrolases"/>
    <property type="match status" value="1"/>
</dbReference>
<evidence type="ECO:0000313" key="17">
    <source>
        <dbReference type="EMBL" id="RDI75290.1"/>
    </source>
</evidence>
<dbReference type="SMART" id="SM00487">
    <property type="entry name" value="DEXDc"/>
    <property type="match status" value="1"/>
</dbReference>
<organism evidence="17 18">
    <name type="scientific">Gaiella occulta</name>
    <dbReference type="NCBI Taxonomy" id="1002870"/>
    <lineage>
        <taxon>Bacteria</taxon>
        <taxon>Bacillati</taxon>
        <taxon>Actinomycetota</taxon>
        <taxon>Thermoleophilia</taxon>
        <taxon>Gaiellales</taxon>
        <taxon>Gaiellaceae</taxon>
        <taxon>Gaiella</taxon>
    </lineage>
</organism>
<keyword evidence="5" id="KW-0378">Hydrolase</keyword>
<dbReference type="EMBL" id="QQZY01000002">
    <property type="protein sequence ID" value="RDI75290.1"/>
    <property type="molecule type" value="Genomic_DNA"/>
</dbReference>
<evidence type="ECO:0000256" key="9">
    <source>
        <dbReference type="ARBA" id="ARBA00023235"/>
    </source>
</evidence>
<comment type="similarity">
    <text evidence="2">Belongs to the helicase family. RecQ subfamily.</text>
</comment>
<dbReference type="GO" id="GO:0043590">
    <property type="term" value="C:bacterial nucleoid"/>
    <property type="evidence" value="ECO:0007669"/>
    <property type="project" value="TreeGrafter"/>
</dbReference>
<dbReference type="OrthoDB" id="9760034at2"/>
<dbReference type="CDD" id="cd17920">
    <property type="entry name" value="DEXHc_RecQ"/>
    <property type="match status" value="1"/>
</dbReference>
<evidence type="ECO:0000256" key="5">
    <source>
        <dbReference type="ARBA" id="ARBA00022801"/>
    </source>
</evidence>
<dbReference type="InterPro" id="IPR014001">
    <property type="entry name" value="Helicase_ATP-bd"/>
</dbReference>
<dbReference type="GO" id="GO:0030894">
    <property type="term" value="C:replisome"/>
    <property type="evidence" value="ECO:0007669"/>
    <property type="project" value="TreeGrafter"/>
</dbReference>
<dbReference type="PANTHER" id="PTHR13710:SF105">
    <property type="entry name" value="ATP-DEPENDENT DNA HELICASE Q1"/>
    <property type="match status" value="1"/>
</dbReference>
<keyword evidence="9" id="KW-0413">Isomerase</keyword>
<evidence type="ECO:0000256" key="7">
    <source>
        <dbReference type="ARBA" id="ARBA00022840"/>
    </source>
</evidence>
<dbReference type="RefSeq" id="WP_114795509.1">
    <property type="nucleotide sequence ID" value="NZ_QQZY01000002.1"/>
</dbReference>
<evidence type="ECO:0000259" key="15">
    <source>
        <dbReference type="PROSITE" id="PS51192"/>
    </source>
</evidence>
<dbReference type="PROSITE" id="PS00690">
    <property type="entry name" value="DEAH_ATP_HELICASE"/>
    <property type="match status" value="1"/>
</dbReference>
<dbReference type="Pfam" id="PF00271">
    <property type="entry name" value="Helicase_C"/>
    <property type="match status" value="1"/>
</dbReference>
<dbReference type="NCBIfam" id="TIGR00614">
    <property type="entry name" value="recQ_fam"/>
    <property type="match status" value="1"/>
</dbReference>
<keyword evidence="6 17" id="KW-0347">Helicase</keyword>
<evidence type="ECO:0000256" key="6">
    <source>
        <dbReference type="ARBA" id="ARBA00022806"/>
    </source>
</evidence>
<feature type="domain" description="HRDC" evidence="14">
    <location>
        <begin position="585"/>
        <end position="659"/>
    </location>
</feature>
<dbReference type="InterPro" id="IPR011545">
    <property type="entry name" value="DEAD/DEAH_box_helicase_dom"/>
</dbReference>
<name>A0A7M2YYX5_9ACTN</name>
<dbReference type="InterPro" id="IPR002464">
    <property type="entry name" value="DNA/RNA_helicase_DEAH_CS"/>
</dbReference>
<dbReference type="InterPro" id="IPR002121">
    <property type="entry name" value="HRDC_dom"/>
</dbReference>
<protein>
    <recommendedName>
        <fullName evidence="12">ATP-dependent DNA helicase RecQ</fullName>
        <ecNumber evidence="11">5.6.2.4</ecNumber>
    </recommendedName>
    <alternativeName>
        <fullName evidence="13">DNA 3'-5' helicase RecQ</fullName>
    </alternativeName>
</protein>
<evidence type="ECO:0000256" key="13">
    <source>
        <dbReference type="ARBA" id="ARBA00044550"/>
    </source>
</evidence>
<dbReference type="InterPro" id="IPR036388">
    <property type="entry name" value="WH-like_DNA-bd_sf"/>
</dbReference>
<gene>
    <name evidence="17" type="ORF">Gocc_1088</name>
</gene>
<dbReference type="Pfam" id="PF16124">
    <property type="entry name" value="RecQ_Zn_bind"/>
    <property type="match status" value="1"/>
</dbReference>
<feature type="domain" description="Helicase C-terminal" evidence="16">
    <location>
        <begin position="220"/>
        <end position="367"/>
    </location>
</feature>
<dbReference type="GO" id="GO:0005737">
    <property type="term" value="C:cytoplasm"/>
    <property type="evidence" value="ECO:0007669"/>
    <property type="project" value="TreeGrafter"/>
</dbReference>
<dbReference type="GO" id="GO:0003677">
    <property type="term" value="F:DNA binding"/>
    <property type="evidence" value="ECO:0007669"/>
    <property type="project" value="UniProtKB-KW"/>
</dbReference>
<proteinExistence type="inferred from homology"/>
<dbReference type="GO" id="GO:0046872">
    <property type="term" value="F:metal ion binding"/>
    <property type="evidence" value="ECO:0007669"/>
    <property type="project" value="UniProtKB-KW"/>
</dbReference>
<dbReference type="PROSITE" id="PS51192">
    <property type="entry name" value="HELICASE_ATP_BIND_1"/>
    <property type="match status" value="1"/>
</dbReference>
<reference evidence="18" key="2">
    <citation type="journal article" date="2019" name="MicrobiologyOpen">
        <title>High-quality draft genome sequence of Gaiella occulta isolated from a 150 meter deep mineral water borehole and comparison with the genome sequences of other deep-branching lineages of the phylum Actinobacteria.</title>
        <authorList>
            <person name="Severino R."/>
            <person name="Froufe H.J.C."/>
            <person name="Barroso C."/>
            <person name="Albuquerque L."/>
            <person name="Lobo-da-Cunha A."/>
            <person name="da Costa M.S."/>
            <person name="Egas C."/>
        </authorList>
    </citation>
    <scope>NUCLEOTIDE SEQUENCE [LARGE SCALE GENOMIC DNA]</scope>
    <source>
        <strain evidence="18">F2-233</strain>
    </source>
</reference>
<dbReference type="InterPro" id="IPR001650">
    <property type="entry name" value="Helicase_C-like"/>
</dbReference>
<accession>A0A7M2YYX5</accession>
<evidence type="ECO:0000259" key="16">
    <source>
        <dbReference type="PROSITE" id="PS51194"/>
    </source>
</evidence>
<dbReference type="Pfam" id="PF00270">
    <property type="entry name" value="DEAD"/>
    <property type="match status" value="1"/>
</dbReference>
<dbReference type="InterPro" id="IPR010997">
    <property type="entry name" value="HRDC-like_sf"/>
</dbReference>
<dbReference type="SUPFAM" id="SSF47819">
    <property type="entry name" value="HRDC-like"/>
    <property type="match status" value="1"/>
</dbReference>
<evidence type="ECO:0000256" key="10">
    <source>
        <dbReference type="ARBA" id="ARBA00034617"/>
    </source>
</evidence>
<dbReference type="Pfam" id="PF00570">
    <property type="entry name" value="HRDC"/>
    <property type="match status" value="1"/>
</dbReference>
<dbReference type="SMART" id="SM00341">
    <property type="entry name" value="HRDC"/>
    <property type="match status" value="1"/>
</dbReference>
<reference evidence="17 18" key="1">
    <citation type="submission" date="2018-07" db="EMBL/GenBank/DDBJ databases">
        <title>High-quality-draft genome sequence of Gaiella occulta.</title>
        <authorList>
            <person name="Severino R."/>
            <person name="Froufe H.J.C."/>
            <person name="Rainey F.A."/>
            <person name="Barroso C."/>
            <person name="Albuquerque L."/>
            <person name="Lobo-Da-Cunha A."/>
            <person name="Da Costa M.S."/>
            <person name="Egas C."/>
        </authorList>
    </citation>
    <scope>NUCLEOTIDE SEQUENCE [LARGE SCALE GENOMIC DNA]</scope>
    <source>
        <strain evidence="17 18">F2-233</strain>
    </source>
</reference>
<dbReference type="AlphaFoldDB" id="A0A7M2YYX5"/>
<feature type="domain" description="Helicase ATP-binding" evidence="15">
    <location>
        <begin position="25"/>
        <end position="194"/>
    </location>
</feature>
<evidence type="ECO:0000256" key="3">
    <source>
        <dbReference type="ARBA" id="ARBA00022723"/>
    </source>
</evidence>
<keyword evidence="7" id="KW-0067">ATP-binding</keyword>
<dbReference type="PANTHER" id="PTHR13710">
    <property type="entry name" value="DNA HELICASE RECQ FAMILY MEMBER"/>
    <property type="match status" value="1"/>
</dbReference>
<comment type="catalytic activity">
    <reaction evidence="10">
        <text>Couples ATP hydrolysis with the unwinding of duplex DNA by translocating in the 3'-5' direction.</text>
        <dbReference type="EC" id="5.6.2.4"/>
    </reaction>
</comment>
<dbReference type="Proteomes" id="UP000254134">
    <property type="component" value="Unassembled WGS sequence"/>
</dbReference>
<dbReference type="GO" id="GO:0043138">
    <property type="term" value="F:3'-5' DNA helicase activity"/>
    <property type="evidence" value="ECO:0007669"/>
    <property type="project" value="UniProtKB-EC"/>
</dbReference>
<evidence type="ECO:0000256" key="1">
    <source>
        <dbReference type="ARBA" id="ARBA00001946"/>
    </source>
</evidence>
<keyword evidence="3" id="KW-0479">Metal-binding</keyword>
<dbReference type="InterPro" id="IPR044876">
    <property type="entry name" value="HRDC_dom_sf"/>
</dbReference>
<dbReference type="SMART" id="SM00490">
    <property type="entry name" value="HELICc"/>
    <property type="match status" value="1"/>
</dbReference>
<dbReference type="InterPro" id="IPR027417">
    <property type="entry name" value="P-loop_NTPase"/>
</dbReference>
<sequence>MPDLAPQLRRLFGFDAFRPGQEAVVRAAVEGRDTLALMPTGSGKSLTYQLAAMLRPEPTLVLSPLIALMKDQVDKLPPEIAATATFVNSSLEPGEAAARIDGVASGRTRLLYAAPERLRSGAFVEMLRRIGVGLVVIDEVHCVSMWGHDFRPDYLFIRRALAEFGEPAVLGMTATATPATAREIAAALGRELEVVRTSVVRTNLRYDVAEVSGNEDRLRVLVERIGRLEGGSTIVYARSRDSCERIARTLRGHGLRLEHYHAGLEAAERTRVQDDFLAGRIQGVVATTAFGMGIDKPDVRLVCLVNYPDSLESYVQQVGRAGRDGRPSDTLLLASPSDATAVRRFAVSDIPGPDDLRRVYRALRERGGIAEPETLATAIGGDHDPRVLVGMLEQAGIVRRGYDSGRAMRVELLPAGDGAGATLDALLERYAREAEARVERIVAFAESRRCRHRQVAEHFGETLEAPCGACDVCDPPSASRARPPATPLPSDVATAIVRAVESLAWPVGRRSLVAMLRGSVTAPRSARGSLSFGILARASEAEVKRWIGALETAGALLEIETKDGYRVLKAIPGVPLPVIGPKASSPADDATVERLREWRRERSRADGVPAYVVLSDATLREIAAARPASRAELAGVKGFGPAKLERYGDAVLGLVAASS</sequence>
<evidence type="ECO:0000256" key="12">
    <source>
        <dbReference type="ARBA" id="ARBA00044535"/>
    </source>
</evidence>
<evidence type="ECO:0000256" key="8">
    <source>
        <dbReference type="ARBA" id="ARBA00023125"/>
    </source>
</evidence>
<evidence type="ECO:0000256" key="4">
    <source>
        <dbReference type="ARBA" id="ARBA00022741"/>
    </source>
</evidence>
<dbReference type="Gene3D" id="1.10.150.80">
    <property type="entry name" value="HRDC domain"/>
    <property type="match status" value="1"/>
</dbReference>
<evidence type="ECO:0000313" key="18">
    <source>
        <dbReference type="Proteomes" id="UP000254134"/>
    </source>
</evidence>
<keyword evidence="18" id="KW-1185">Reference proteome</keyword>
<dbReference type="GO" id="GO:0005524">
    <property type="term" value="F:ATP binding"/>
    <property type="evidence" value="ECO:0007669"/>
    <property type="project" value="UniProtKB-KW"/>
</dbReference>
<keyword evidence="8" id="KW-0238">DNA-binding</keyword>